<dbReference type="SUPFAM" id="SSF52540">
    <property type="entry name" value="P-loop containing nucleoside triphosphate hydrolases"/>
    <property type="match status" value="1"/>
</dbReference>
<accession>A0A853BXC4</accession>
<sequence>MSDGPVYLHIGLKKTGTSYLQSLLRANPDALGAQGLTMVPHNQIASRQLVRALKDQLQEGVDAPRAKRALERFPRELASAPGDRVLVSDEVFGGSTEEQVARLGEALGGREAHLLLTVRDIARTIPSAWQQTVKGGSQVPYEAFVDAVVSREGEVAAGFWRAYDVPAMLARWKGLVDPSRMHVVLLPPPGAAPTVLLDRFCGVLGIDPASLTAESVRANESLGRAQAELLLRINGLLAPPTFRRDLHGPVLKRGFAIGVLAPQKGDRIPMLAQHRAWCEEHARGVIEALESGGYDVVGDLAELHPHDSAFADELTPVDEREVTDAALRALATILDGQVADLRRERDANRAARAQQRDRS</sequence>
<gene>
    <name evidence="1" type="ORF">HNR19_000185</name>
</gene>
<dbReference type="InterPro" id="IPR027417">
    <property type="entry name" value="P-loop_NTPase"/>
</dbReference>
<evidence type="ECO:0000313" key="1">
    <source>
        <dbReference type="EMBL" id="NYI99486.1"/>
    </source>
</evidence>
<evidence type="ECO:0000313" key="2">
    <source>
        <dbReference type="Proteomes" id="UP000530424"/>
    </source>
</evidence>
<protein>
    <recommendedName>
        <fullName evidence="3">Sulfotransferase family protein</fullName>
    </recommendedName>
</protein>
<organism evidence="1 2">
    <name type="scientific">Nocardioides thalensis</name>
    <dbReference type="NCBI Taxonomy" id="1914755"/>
    <lineage>
        <taxon>Bacteria</taxon>
        <taxon>Bacillati</taxon>
        <taxon>Actinomycetota</taxon>
        <taxon>Actinomycetes</taxon>
        <taxon>Propionibacteriales</taxon>
        <taxon>Nocardioidaceae</taxon>
        <taxon>Nocardioides</taxon>
    </lineage>
</organism>
<evidence type="ECO:0008006" key="3">
    <source>
        <dbReference type="Google" id="ProtNLM"/>
    </source>
</evidence>
<comment type="caution">
    <text evidence="1">The sequence shown here is derived from an EMBL/GenBank/DDBJ whole genome shotgun (WGS) entry which is preliminary data.</text>
</comment>
<dbReference type="RefSeq" id="WP_179666130.1">
    <property type="nucleotide sequence ID" value="NZ_JACCFP010000001.1"/>
</dbReference>
<dbReference type="AlphaFoldDB" id="A0A853BXC4"/>
<keyword evidence="2" id="KW-1185">Reference proteome</keyword>
<proteinExistence type="predicted"/>
<reference evidence="1 2" key="1">
    <citation type="submission" date="2020-07" db="EMBL/GenBank/DDBJ databases">
        <title>Sequencing the genomes of 1000 actinobacteria strains.</title>
        <authorList>
            <person name="Klenk H.-P."/>
        </authorList>
    </citation>
    <scope>NUCLEOTIDE SEQUENCE [LARGE SCALE GENOMIC DNA]</scope>
    <source>
        <strain evidence="1 2">DSM 103833</strain>
    </source>
</reference>
<dbReference type="EMBL" id="JACCFP010000001">
    <property type="protein sequence ID" value="NYI99486.1"/>
    <property type="molecule type" value="Genomic_DNA"/>
</dbReference>
<dbReference type="Proteomes" id="UP000530424">
    <property type="component" value="Unassembled WGS sequence"/>
</dbReference>
<name>A0A853BXC4_9ACTN</name>
<dbReference type="Gene3D" id="3.40.50.300">
    <property type="entry name" value="P-loop containing nucleotide triphosphate hydrolases"/>
    <property type="match status" value="1"/>
</dbReference>